<reference evidence="3" key="2">
    <citation type="submission" date="2020-09" db="EMBL/GenBank/DDBJ databases">
        <authorList>
            <person name="Sun Q."/>
            <person name="Zhou Y."/>
        </authorList>
    </citation>
    <scope>NUCLEOTIDE SEQUENCE</scope>
    <source>
        <strain evidence="3">CGMCC 1.15343</strain>
    </source>
</reference>
<proteinExistence type="predicted"/>
<dbReference type="PROSITE" id="PS51257">
    <property type="entry name" value="PROKAR_LIPOPROTEIN"/>
    <property type="match status" value="1"/>
</dbReference>
<name>A0A916XGL4_9SPHI</name>
<feature type="signal peptide" evidence="1">
    <location>
        <begin position="1"/>
        <end position="23"/>
    </location>
</feature>
<dbReference type="InterPro" id="IPR004864">
    <property type="entry name" value="LEA_2"/>
</dbReference>
<protein>
    <recommendedName>
        <fullName evidence="2">Late embryogenesis abundant protein LEA-2 subgroup domain-containing protein</fullName>
    </recommendedName>
</protein>
<keyword evidence="4" id="KW-1185">Reference proteome</keyword>
<dbReference type="AlphaFoldDB" id="A0A916XGL4"/>
<organism evidence="3 4">
    <name type="scientific">Pedobacter quisquiliarum</name>
    <dbReference type="NCBI Taxonomy" id="1834438"/>
    <lineage>
        <taxon>Bacteria</taxon>
        <taxon>Pseudomonadati</taxon>
        <taxon>Bacteroidota</taxon>
        <taxon>Sphingobacteriia</taxon>
        <taxon>Sphingobacteriales</taxon>
        <taxon>Sphingobacteriaceae</taxon>
        <taxon>Pedobacter</taxon>
    </lineage>
</organism>
<feature type="domain" description="Late embryogenesis abundant protein LEA-2 subgroup" evidence="2">
    <location>
        <begin position="83"/>
        <end position="146"/>
    </location>
</feature>
<dbReference type="EMBL" id="BMIL01000008">
    <property type="protein sequence ID" value="GGC70546.1"/>
    <property type="molecule type" value="Genomic_DNA"/>
</dbReference>
<evidence type="ECO:0000313" key="3">
    <source>
        <dbReference type="EMBL" id="GGC70546.1"/>
    </source>
</evidence>
<dbReference type="SUPFAM" id="SSF117070">
    <property type="entry name" value="LEA14-like"/>
    <property type="match status" value="1"/>
</dbReference>
<dbReference type="Proteomes" id="UP000651668">
    <property type="component" value="Unassembled WGS sequence"/>
</dbReference>
<sequence>MKKILAFGIVLLVLCGCGVNKQAQQIAALEKCKYKLLSAEQVTLGGTNIASFSNLQDINLASLPGLALGLLTQDVPLKARLNLEITNPTSTAAAINDFEYKVLINNQELATGLVNQLVDVQPGGTTVVPVNVNLNAYRFISNKQVMQEVAAFLQSGTDSVARKGMLTLKIKPSIKVAGALVKYPGFLTIDKEISSKVLFK</sequence>
<accession>A0A916XGL4</accession>
<evidence type="ECO:0000313" key="4">
    <source>
        <dbReference type="Proteomes" id="UP000651668"/>
    </source>
</evidence>
<dbReference type="Gene3D" id="2.60.40.1820">
    <property type="match status" value="1"/>
</dbReference>
<reference evidence="3" key="1">
    <citation type="journal article" date="2014" name="Int. J. Syst. Evol. Microbiol.">
        <title>Complete genome sequence of Corynebacterium casei LMG S-19264T (=DSM 44701T), isolated from a smear-ripened cheese.</title>
        <authorList>
            <consortium name="US DOE Joint Genome Institute (JGI-PGF)"/>
            <person name="Walter F."/>
            <person name="Albersmeier A."/>
            <person name="Kalinowski J."/>
            <person name="Ruckert C."/>
        </authorList>
    </citation>
    <scope>NUCLEOTIDE SEQUENCE</scope>
    <source>
        <strain evidence="3">CGMCC 1.15343</strain>
    </source>
</reference>
<evidence type="ECO:0000256" key="1">
    <source>
        <dbReference type="SAM" id="SignalP"/>
    </source>
</evidence>
<feature type="chain" id="PRO_5037448971" description="Late embryogenesis abundant protein LEA-2 subgroup domain-containing protein" evidence="1">
    <location>
        <begin position="24"/>
        <end position="200"/>
    </location>
</feature>
<gene>
    <name evidence="3" type="ORF">GCM10011387_24980</name>
</gene>
<comment type="caution">
    <text evidence="3">The sequence shown here is derived from an EMBL/GenBank/DDBJ whole genome shotgun (WGS) entry which is preliminary data.</text>
</comment>
<dbReference type="RefSeq" id="WP_188627250.1">
    <property type="nucleotide sequence ID" value="NZ_BMIL01000008.1"/>
</dbReference>
<evidence type="ECO:0000259" key="2">
    <source>
        <dbReference type="Pfam" id="PF03168"/>
    </source>
</evidence>
<keyword evidence="1" id="KW-0732">Signal</keyword>
<dbReference type="Pfam" id="PF03168">
    <property type="entry name" value="LEA_2"/>
    <property type="match status" value="1"/>
</dbReference>